<keyword evidence="3" id="KW-0285">Flavoprotein</keyword>
<dbReference type="PROSITE" id="PS51387">
    <property type="entry name" value="FAD_PCMH"/>
    <property type="match status" value="1"/>
</dbReference>
<feature type="domain" description="FAD-binding PCMH-type" evidence="6">
    <location>
        <begin position="34"/>
        <end position="213"/>
    </location>
</feature>
<dbReference type="PANTHER" id="PTHR43716:SF1">
    <property type="entry name" value="D-2-HYDROXYGLUTARATE DEHYDROGENASE, MITOCHONDRIAL"/>
    <property type="match status" value="1"/>
</dbReference>
<dbReference type="Gene3D" id="3.30.70.2740">
    <property type="match status" value="1"/>
</dbReference>
<sequence>MDSLISTLRTALGDDSVLTGERLAERARSFWDPRPLEGRALLLPRDTAAVSAALRLCHEARQPVIPLGGGTNIANATASGENDVLISLERMRGIGPVDLAQQTVTVEAGAPLETVQEHAAAAGLKVPVDLGARGSCTIGGMIACNAGGNQVLRYGMTRDMVLGLEAVLADGTVLNGLTPYLKNNTGYDLKQWFVGSEGTLGIVTRAVLHLYPAPRSRHTALLAVDDFAAIAPLLLRLRARLGGLLTSFEGMWQSFYELNSGEHATALPIFDAAPPWSVLLEIEGQDAEADGALFEQTLAEVWEAGGLADAVIAGSEADRLAMWAIREGCEAETKLYARTDQFDISLAMDAMLPCTEAIRSALTELALDSDLHVFGHLGDGNLHLVVGHRRGEIDSAHVKQLVYQRVAEWRGSVSAEHGIGLDKKAYLPLSRSTAEIQAMRAIKQALDPHGILNPGKIFDL</sequence>
<dbReference type="Gene3D" id="3.30.70.2190">
    <property type="match status" value="1"/>
</dbReference>
<comment type="cofactor">
    <cofactor evidence="1">
        <name>FAD</name>
        <dbReference type="ChEBI" id="CHEBI:57692"/>
    </cofactor>
</comment>
<evidence type="ECO:0000256" key="5">
    <source>
        <dbReference type="ARBA" id="ARBA00023002"/>
    </source>
</evidence>
<keyword evidence="4" id="KW-0274">FAD</keyword>
<dbReference type="Pfam" id="PF02913">
    <property type="entry name" value="FAD-oxidase_C"/>
    <property type="match status" value="1"/>
</dbReference>
<dbReference type="Gene3D" id="3.30.465.10">
    <property type="match status" value="1"/>
</dbReference>
<dbReference type="SUPFAM" id="SSF56176">
    <property type="entry name" value="FAD-binding/transporter-associated domain-like"/>
    <property type="match status" value="1"/>
</dbReference>
<comment type="similarity">
    <text evidence="2">Belongs to the FAD-binding oxidoreductase/transferase type 4 family.</text>
</comment>
<gene>
    <name evidence="7" type="ORF">QU481_04390</name>
</gene>
<dbReference type="InterPro" id="IPR016164">
    <property type="entry name" value="FAD-linked_Oxase-like_C"/>
</dbReference>
<dbReference type="EMBL" id="JAUEDK010000005">
    <property type="protein sequence ID" value="MDN0074126.1"/>
    <property type="molecule type" value="Genomic_DNA"/>
</dbReference>
<keyword evidence="5" id="KW-0560">Oxidoreductase</keyword>
<name>A0ABT7XK21_9NEIS</name>
<dbReference type="Proteomes" id="UP001168540">
    <property type="component" value="Unassembled WGS sequence"/>
</dbReference>
<dbReference type="InterPro" id="IPR016167">
    <property type="entry name" value="FAD-bd_PCMH_sub1"/>
</dbReference>
<protein>
    <submittedName>
        <fullName evidence="7">FAD-binding oxidoreductase</fullName>
    </submittedName>
</protein>
<dbReference type="InterPro" id="IPR004113">
    <property type="entry name" value="FAD-bd_oxidored_4_C"/>
</dbReference>
<dbReference type="SUPFAM" id="SSF55103">
    <property type="entry name" value="FAD-linked oxidases, C-terminal domain"/>
    <property type="match status" value="1"/>
</dbReference>
<evidence type="ECO:0000313" key="8">
    <source>
        <dbReference type="Proteomes" id="UP001168540"/>
    </source>
</evidence>
<evidence type="ECO:0000256" key="2">
    <source>
        <dbReference type="ARBA" id="ARBA00008000"/>
    </source>
</evidence>
<accession>A0ABT7XK21</accession>
<evidence type="ECO:0000313" key="7">
    <source>
        <dbReference type="EMBL" id="MDN0074126.1"/>
    </source>
</evidence>
<dbReference type="InterPro" id="IPR006094">
    <property type="entry name" value="Oxid_FAD_bind_N"/>
</dbReference>
<keyword evidence="8" id="KW-1185">Reference proteome</keyword>
<dbReference type="InterPro" id="IPR051264">
    <property type="entry name" value="FAD-oxidored/transferase_4"/>
</dbReference>
<dbReference type="RefSeq" id="WP_289828672.1">
    <property type="nucleotide sequence ID" value="NZ_JAUEDK010000005.1"/>
</dbReference>
<proteinExistence type="inferred from homology"/>
<evidence type="ECO:0000259" key="6">
    <source>
        <dbReference type="PROSITE" id="PS51387"/>
    </source>
</evidence>
<dbReference type="InterPro" id="IPR016166">
    <property type="entry name" value="FAD-bd_PCMH"/>
</dbReference>
<dbReference type="Gene3D" id="3.30.43.10">
    <property type="entry name" value="Uridine Diphospho-n-acetylenolpyruvylglucosamine Reductase, domain 2"/>
    <property type="match status" value="1"/>
</dbReference>
<dbReference type="Gene3D" id="1.10.45.10">
    <property type="entry name" value="Vanillyl-alcohol Oxidase, Chain A, domain 4"/>
    <property type="match status" value="1"/>
</dbReference>
<reference evidence="7" key="1">
    <citation type="submission" date="2023-06" db="EMBL/GenBank/DDBJ databases">
        <authorList>
            <person name="Zhang S."/>
        </authorList>
    </citation>
    <scope>NUCLEOTIDE SEQUENCE</scope>
    <source>
        <strain evidence="7">SG2303</strain>
    </source>
</reference>
<dbReference type="InterPro" id="IPR016169">
    <property type="entry name" value="FAD-bd_PCMH_sub2"/>
</dbReference>
<dbReference type="InterPro" id="IPR016171">
    <property type="entry name" value="Vanillyl_alc_oxidase_C-sub2"/>
</dbReference>
<dbReference type="InterPro" id="IPR036318">
    <property type="entry name" value="FAD-bd_PCMH-like_sf"/>
</dbReference>
<dbReference type="Pfam" id="PF01565">
    <property type="entry name" value="FAD_binding_4"/>
    <property type="match status" value="1"/>
</dbReference>
<comment type="caution">
    <text evidence="7">The sequence shown here is derived from an EMBL/GenBank/DDBJ whole genome shotgun (WGS) entry which is preliminary data.</text>
</comment>
<evidence type="ECO:0000256" key="1">
    <source>
        <dbReference type="ARBA" id="ARBA00001974"/>
    </source>
</evidence>
<dbReference type="PANTHER" id="PTHR43716">
    <property type="entry name" value="D-2-HYDROXYGLUTARATE DEHYDROGENASE, MITOCHONDRIAL"/>
    <property type="match status" value="1"/>
</dbReference>
<evidence type="ECO:0000256" key="3">
    <source>
        <dbReference type="ARBA" id="ARBA00022630"/>
    </source>
</evidence>
<organism evidence="7 8">
    <name type="scientific">Crenobacter oryzisoli</name>
    <dbReference type="NCBI Taxonomy" id="3056844"/>
    <lineage>
        <taxon>Bacteria</taxon>
        <taxon>Pseudomonadati</taxon>
        <taxon>Pseudomonadota</taxon>
        <taxon>Betaproteobacteria</taxon>
        <taxon>Neisseriales</taxon>
        <taxon>Neisseriaceae</taxon>
        <taxon>Crenobacter</taxon>
    </lineage>
</organism>
<evidence type="ECO:0000256" key="4">
    <source>
        <dbReference type="ARBA" id="ARBA00022827"/>
    </source>
</evidence>